<dbReference type="AlphaFoldDB" id="A0A382AI35"/>
<protein>
    <recommendedName>
        <fullName evidence="2">Phospholipase C/D domain-containing protein</fullName>
    </recommendedName>
</protein>
<evidence type="ECO:0000313" key="1">
    <source>
        <dbReference type="EMBL" id="SVB01034.1"/>
    </source>
</evidence>
<accession>A0A382AI35</accession>
<evidence type="ECO:0008006" key="2">
    <source>
        <dbReference type="Google" id="ProtNLM"/>
    </source>
</evidence>
<gene>
    <name evidence="1" type="ORF">METZ01_LOCUS153888</name>
</gene>
<reference evidence="1" key="1">
    <citation type="submission" date="2018-05" db="EMBL/GenBank/DDBJ databases">
        <authorList>
            <person name="Lanie J.A."/>
            <person name="Ng W.-L."/>
            <person name="Kazmierczak K.M."/>
            <person name="Andrzejewski T.M."/>
            <person name="Davidsen T.M."/>
            <person name="Wayne K.J."/>
            <person name="Tettelin H."/>
            <person name="Glass J.I."/>
            <person name="Rusch D."/>
            <person name="Podicherti R."/>
            <person name="Tsui H.-C.T."/>
            <person name="Winkler M.E."/>
        </authorList>
    </citation>
    <scope>NUCLEOTIDE SEQUENCE</scope>
</reference>
<organism evidence="1">
    <name type="scientific">marine metagenome</name>
    <dbReference type="NCBI Taxonomy" id="408172"/>
    <lineage>
        <taxon>unclassified sequences</taxon>
        <taxon>metagenomes</taxon>
        <taxon>ecological metagenomes</taxon>
    </lineage>
</organism>
<name>A0A382AI35_9ZZZZ</name>
<sequence length="253" mass="29906">VPNPTTHLLLLYDQVLNPTERDFMENFEYILLGAVSPDIRVITKSDRKDYHYFDLNSGIKGDGIKGVIKNNIDFSDLVKKNINTNNFIRGYFSHLIADENWTIDVFRKIFMNKSIFPDFPEALLSDRALQIYLDIKINRHNIDLYQYLKHVDINLISLPHNIEKLEINEWITFLSDLNSKYGENPWNRLNFMAQRLSKSHNSNKILELCDSFMADIDKNINNILDRLPKNTLENYIIDTKDNINKIFHEYRYD</sequence>
<dbReference type="EMBL" id="UINC01025443">
    <property type="protein sequence ID" value="SVB01034.1"/>
    <property type="molecule type" value="Genomic_DNA"/>
</dbReference>
<proteinExistence type="predicted"/>
<feature type="non-terminal residue" evidence="1">
    <location>
        <position position="1"/>
    </location>
</feature>